<dbReference type="GO" id="GO:0005886">
    <property type="term" value="C:plasma membrane"/>
    <property type="evidence" value="ECO:0007669"/>
    <property type="project" value="UniProtKB-SubCell"/>
</dbReference>
<dbReference type="Pfam" id="PF00474">
    <property type="entry name" value="SSF"/>
    <property type="match status" value="1"/>
</dbReference>
<evidence type="ECO:0000256" key="5">
    <source>
        <dbReference type="ARBA" id="ARBA00022692"/>
    </source>
</evidence>
<comment type="caution">
    <text evidence="13">The sequence shown here is derived from an EMBL/GenBank/DDBJ whole genome shotgun (WGS) entry which is preliminary data.</text>
</comment>
<dbReference type="PROSITE" id="PS50283">
    <property type="entry name" value="NA_SOLUT_SYMP_3"/>
    <property type="match status" value="1"/>
</dbReference>
<proteinExistence type="inferred from homology"/>
<feature type="transmembrane region" description="Helical" evidence="12">
    <location>
        <begin position="136"/>
        <end position="154"/>
    </location>
</feature>
<dbReference type="GO" id="GO:0015293">
    <property type="term" value="F:symporter activity"/>
    <property type="evidence" value="ECO:0007669"/>
    <property type="project" value="UniProtKB-KW"/>
</dbReference>
<dbReference type="InterPro" id="IPR001734">
    <property type="entry name" value="Na/solute_symporter"/>
</dbReference>
<organism evidence="13">
    <name type="scientific">marine sediment metagenome</name>
    <dbReference type="NCBI Taxonomy" id="412755"/>
    <lineage>
        <taxon>unclassified sequences</taxon>
        <taxon>metagenomes</taxon>
        <taxon>ecological metagenomes</taxon>
    </lineage>
</organism>
<feature type="transmembrane region" description="Helical" evidence="12">
    <location>
        <begin position="79"/>
        <end position="102"/>
    </location>
</feature>
<feature type="non-terminal residue" evidence="13">
    <location>
        <position position="253"/>
    </location>
</feature>
<sequence length="253" mass="26696">EQPKQVSLVRMGLSSNFAILIIALLCVLYGMAGGLSAAIVTDFFQGILTIIFSFLLLPFVLSAVGGMSGLHAKITDPGIWSLAAPAEIGVFYIAIIALNALVGIVTQPHTMGNCAAGRTEAEGQFGFMVGSLVKRVCTIAWTMTGLAAIVYFGGERIKGDEVYGIIAGDFLPAVLPGLLGVFIAALLASVMSSCDSFMIASSALFTENLYKRLIPGRSPRHYVWVARMTSLAIVAGGLGFAFWLPNVVEGLEI</sequence>
<keyword evidence="9" id="KW-0406">Ion transport</keyword>
<dbReference type="EMBL" id="BARS01041122">
    <property type="protein sequence ID" value="GAG41655.1"/>
    <property type="molecule type" value="Genomic_DNA"/>
</dbReference>
<reference evidence="13" key="1">
    <citation type="journal article" date="2014" name="Front. Microbiol.">
        <title>High frequency of phylogenetically diverse reductive dehalogenase-homologous genes in deep subseafloor sedimentary metagenomes.</title>
        <authorList>
            <person name="Kawai M."/>
            <person name="Futagami T."/>
            <person name="Toyoda A."/>
            <person name="Takaki Y."/>
            <person name="Nishi S."/>
            <person name="Hori S."/>
            <person name="Arai W."/>
            <person name="Tsubouchi T."/>
            <person name="Morono Y."/>
            <person name="Uchiyama I."/>
            <person name="Ito T."/>
            <person name="Fujiyama A."/>
            <person name="Inagaki F."/>
            <person name="Takami H."/>
        </authorList>
    </citation>
    <scope>NUCLEOTIDE SEQUENCE</scope>
    <source>
        <strain evidence="13">Expedition CK06-06</strain>
    </source>
</reference>
<evidence type="ECO:0000256" key="3">
    <source>
        <dbReference type="ARBA" id="ARBA00022448"/>
    </source>
</evidence>
<keyword evidence="3" id="KW-0813">Transport</keyword>
<comment type="subcellular location">
    <subcellularLocation>
        <location evidence="1">Cell membrane</location>
        <topology evidence="1">Multi-pass membrane protein</topology>
    </subcellularLocation>
</comment>
<keyword evidence="5 12" id="KW-0812">Transmembrane</keyword>
<comment type="similarity">
    <text evidence="2">Belongs to the sodium:solute symporter (SSF) (TC 2.A.21) family.</text>
</comment>
<evidence type="ECO:0000256" key="2">
    <source>
        <dbReference type="ARBA" id="ARBA00006434"/>
    </source>
</evidence>
<accession>X0XEX5</accession>
<evidence type="ECO:0000256" key="4">
    <source>
        <dbReference type="ARBA" id="ARBA00022475"/>
    </source>
</evidence>
<dbReference type="PANTHER" id="PTHR48086">
    <property type="entry name" value="SODIUM/PROLINE SYMPORTER-RELATED"/>
    <property type="match status" value="1"/>
</dbReference>
<evidence type="ECO:0000256" key="8">
    <source>
        <dbReference type="ARBA" id="ARBA00023053"/>
    </source>
</evidence>
<keyword evidence="8" id="KW-0915">Sodium</keyword>
<evidence type="ECO:0000256" key="6">
    <source>
        <dbReference type="ARBA" id="ARBA00022847"/>
    </source>
</evidence>
<evidence type="ECO:0000256" key="12">
    <source>
        <dbReference type="SAM" id="Phobius"/>
    </source>
</evidence>
<dbReference type="InterPro" id="IPR050277">
    <property type="entry name" value="Sodium:Solute_Symporter"/>
</dbReference>
<dbReference type="PANTHER" id="PTHR48086:SF3">
    <property type="entry name" value="SODIUM_PROLINE SYMPORTER"/>
    <property type="match status" value="1"/>
</dbReference>
<dbReference type="Gene3D" id="1.20.1730.10">
    <property type="entry name" value="Sodium/glucose cotransporter"/>
    <property type="match status" value="1"/>
</dbReference>
<keyword evidence="4" id="KW-1003">Cell membrane</keyword>
<feature type="transmembrane region" description="Helical" evidence="12">
    <location>
        <begin position="221"/>
        <end position="244"/>
    </location>
</feature>
<feature type="non-terminal residue" evidence="13">
    <location>
        <position position="1"/>
    </location>
</feature>
<dbReference type="InterPro" id="IPR038377">
    <property type="entry name" value="Na/Glc_symporter_sf"/>
</dbReference>
<keyword evidence="10 12" id="KW-0472">Membrane</keyword>
<evidence type="ECO:0000256" key="9">
    <source>
        <dbReference type="ARBA" id="ARBA00023065"/>
    </source>
</evidence>
<evidence type="ECO:0000313" key="13">
    <source>
        <dbReference type="EMBL" id="GAG41655.1"/>
    </source>
</evidence>
<keyword evidence="7 12" id="KW-1133">Transmembrane helix</keyword>
<dbReference type="GO" id="GO:0006814">
    <property type="term" value="P:sodium ion transport"/>
    <property type="evidence" value="ECO:0007669"/>
    <property type="project" value="UniProtKB-KW"/>
</dbReference>
<feature type="transmembrane region" description="Helical" evidence="12">
    <location>
        <begin position="47"/>
        <end position="67"/>
    </location>
</feature>
<protein>
    <submittedName>
        <fullName evidence="13">Uncharacterized protein</fullName>
    </submittedName>
</protein>
<keyword evidence="11" id="KW-0739">Sodium transport</keyword>
<dbReference type="AlphaFoldDB" id="X0XEX5"/>
<evidence type="ECO:0000256" key="7">
    <source>
        <dbReference type="ARBA" id="ARBA00022989"/>
    </source>
</evidence>
<feature type="transmembrane region" description="Helical" evidence="12">
    <location>
        <begin position="17"/>
        <end position="40"/>
    </location>
</feature>
<evidence type="ECO:0000256" key="10">
    <source>
        <dbReference type="ARBA" id="ARBA00023136"/>
    </source>
</evidence>
<gene>
    <name evidence="13" type="ORF">S01H1_62590</name>
</gene>
<feature type="transmembrane region" description="Helical" evidence="12">
    <location>
        <begin position="174"/>
        <end position="200"/>
    </location>
</feature>
<keyword evidence="6" id="KW-0769">Symport</keyword>
<name>X0XEX5_9ZZZZ</name>
<evidence type="ECO:0000256" key="1">
    <source>
        <dbReference type="ARBA" id="ARBA00004651"/>
    </source>
</evidence>
<evidence type="ECO:0000256" key="11">
    <source>
        <dbReference type="ARBA" id="ARBA00023201"/>
    </source>
</evidence>